<comment type="caution">
    <text evidence="2">The sequence shown here is derived from an EMBL/GenBank/DDBJ whole genome shotgun (WGS) entry which is preliminary data.</text>
</comment>
<name>A0AA40DFG2_9PEZI</name>
<proteinExistence type="predicted"/>
<dbReference type="Proteomes" id="UP001174997">
    <property type="component" value="Unassembled WGS sequence"/>
</dbReference>
<keyword evidence="3" id="KW-1185">Reference proteome</keyword>
<accession>A0AA40DFG2</accession>
<sequence>MPSDPHPQGGNLSDMAATGTKVPKDAAKPNIVPSNAGEDKPDGLGSGISDNTLGSTYLGEVTSAGGGQLPEDIGQKYSRSGGKDREPHHSTPHGGRNLPSH</sequence>
<feature type="region of interest" description="Disordered" evidence="1">
    <location>
        <begin position="1"/>
        <end position="101"/>
    </location>
</feature>
<evidence type="ECO:0000313" key="2">
    <source>
        <dbReference type="EMBL" id="KAK0672302.1"/>
    </source>
</evidence>
<dbReference type="EMBL" id="JAULSY010000014">
    <property type="protein sequence ID" value="KAK0672302.1"/>
    <property type="molecule type" value="Genomic_DNA"/>
</dbReference>
<dbReference type="AlphaFoldDB" id="A0AA40DFG2"/>
<gene>
    <name evidence="2" type="ORF">QBC41DRAFT_353566</name>
</gene>
<evidence type="ECO:0000313" key="3">
    <source>
        <dbReference type="Proteomes" id="UP001174997"/>
    </source>
</evidence>
<reference evidence="2" key="1">
    <citation type="submission" date="2023-06" db="EMBL/GenBank/DDBJ databases">
        <title>Genome-scale phylogeny and comparative genomics of the fungal order Sordariales.</title>
        <authorList>
            <consortium name="Lawrence Berkeley National Laboratory"/>
            <person name="Hensen N."/>
            <person name="Bonometti L."/>
            <person name="Westerberg I."/>
            <person name="Brannstrom I.O."/>
            <person name="Guillou S."/>
            <person name="Cros-Aarteil S."/>
            <person name="Calhoun S."/>
            <person name="Haridas S."/>
            <person name="Kuo A."/>
            <person name="Mondo S."/>
            <person name="Pangilinan J."/>
            <person name="Riley R."/>
            <person name="Labutti K."/>
            <person name="Andreopoulos B."/>
            <person name="Lipzen A."/>
            <person name="Chen C."/>
            <person name="Yanf M."/>
            <person name="Daum C."/>
            <person name="Ng V."/>
            <person name="Clum A."/>
            <person name="Steindorff A."/>
            <person name="Ohm R."/>
            <person name="Martin F."/>
            <person name="Silar P."/>
            <person name="Natvig D."/>
            <person name="Lalanne C."/>
            <person name="Gautier V."/>
            <person name="Ament-Velasquez S.L."/>
            <person name="Kruys A."/>
            <person name="Hutchinson M.I."/>
            <person name="Powell A.J."/>
            <person name="Barry K."/>
            <person name="Miller A.N."/>
            <person name="Grigoriev I.V."/>
            <person name="Debuchy R."/>
            <person name="Gladieux P."/>
            <person name="Thoren M.H."/>
            <person name="Johannesson H."/>
        </authorList>
    </citation>
    <scope>NUCLEOTIDE SEQUENCE</scope>
    <source>
        <strain evidence="2">CBS 307.81</strain>
    </source>
</reference>
<evidence type="ECO:0000256" key="1">
    <source>
        <dbReference type="SAM" id="MobiDB-lite"/>
    </source>
</evidence>
<protein>
    <submittedName>
        <fullName evidence="2">Uncharacterized protein</fullName>
    </submittedName>
</protein>
<organism evidence="2 3">
    <name type="scientific">Cercophora samala</name>
    <dbReference type="NCBI Taxonomy" id="330535"/>
    <lineage>
        <taxon>Eukaryota</taxon>
        <taxon>Fungi</taxon>
        <taxon>Dikarya</taxon>
        <taxon>Ascomycota</taxon>
        <taxon>Pezizomycotina</taxon>
        <taxon>Sordariomycetes</taxon>
        <taxon>Sordariomycetidae</taxon>
        <taxon>Sordariales</taxon>
        <taxon>Lasiosphaeriaceae</taxon>
        <taxon>Cercophora</taxon>
    </lineage>
</organism>